<comment type="caution">
    <text evidence="2">The sequence shown here is derived from an EMBL/GenBank/DDBJ whole genome shotgun (WGS) entry which is preliminary data.</text>
</comment>
<dbReference type="EMBL" id="JBHTHU010000021">
    <property type="protein sequence ID" value="MFD0751619.1"/>
    <property type="molecule type" value="Genomic_DNA"/>
</dbReference>
<evidence type="ECO:0000256" key="1">
    <source>
        <dbReference type="SAM" id="Phobius"/>
    </source>
</evidence>
<keyword evidence="1" id="KW-1133">Transmembrane helix</keyword>
<name>A0ABW2YYP9_9SPHI</name>
<accession>A0ABW2YYP9</accession>
<feature type="transmembrane region" description="Helical" evidence="1">
    <location>
        <begin position="124"/>
        <end position="144"/>
    </location>
</feature>
<organism evidence="2 3">
    <name type="scientific">Mucilaginibacter calamicampi</name>
    <dbReference type="NCBI Taxonomy" id="1302352"/>
    <lineage>
        <taxon>Bacteria</taxon>
        <taxon>Pseudomonadati</taxon>
        <taxon>Bacteroidota</taxon>
        <taxon>Sphingobacteriia</taxon>
        <taxon>Sphingobacteriales</taxon>
        <taxon>Sphingobacteriaceae</taxon>
        <taxon>Mucilaginibacter</taxon>
    </lineage>
</organism>
<dbReference type="RefSeq" id="WP_377101905.1">
    <property type="nucleotide sequence ID" value="NZ_JBHTHU010000021.1"/>
</dbReference>
<reference evidence="3" key="1">
    <citation type="journal article" date="2019" name="Int. J. Syst. Evol. Microbiol.">
        <title>The Global Catalogue of Microorganisms (GCM) 10K type strain sequencing project: providing services to taxonomists for standard genome sequencing and annotation.</title>
        <authorList>
            <consortium name="The Broad Institute Genomics Platform"/>
            <consortium name="The Broad Institute Genome Sequencing Center for Infectious Disease"/>
            <person name="Wu L."/>
            <person name="Ma J."/>
        </authorList>
    </citation>
    <scope>NUCLEOTIDE SEQUENCE [LARGE SCALE GENOMIC DNA]</scope>
    <source>
        <strain evidence="3">CCUG 63418</strain>
    </source>
</reference>
<feature type="transmembrane region" description="Helical" evidence="1">
    <location>
        <begin position="40"/>
        <end position="60"/>
    </location>
</feature>
<feature type="transmembrane region" description="Helical" evidence="1">
    <location>
        <begin position="6"/>
        <end position="28"/>
    </location>
</feature>
<evidence type="ECO:0000313" key="3">
    <source>
        <dbReference type="Proteomes" id="UP001596958"/>
    </source>
</evidence>
<dbReference type="Proteomes" id="UP001596958">
    <property type="component" value="Unassembled WGS sequence"/>
</dbReference>
<gene>
    <name evidence="2" type="ORF">ACFQZS_15820</name>
</gene>
<keyword evidence="1" id="KW-0812">Transmembrane</keyword>
<evidence type="ECO:0008006" key="4">
    <source>
        <dbReference type="Google" id="ProtNLM"/>
    </source>
</evidence>
<feature type="transmembrane region" description="Helical" evidence="1">
    <location>
        <begin position="66"/>
        <end position="84"/>
    </location>
</feature>
<protein>
    <recommendedName>
        <fullName evidence="4">YhhN-like protein</fullName>
    </recommendedName>
</protein>
<keyword evidence="1" id="KW-0472">Membrane</keyword>
<proteinExistence type="predicted"/>
<keyword evidence="3" id="KW-1185">Reference proteome</keyword>
<feature type="transmembrane region" description="Helical" evidence="1">
    <location>
        <begin position="96"/>
        <end position="118"/>
    </location>
</feature>
<sequence>MRSFSSFYLGYIVPGATLLPIIAGLIYYKRLNKPLRTLQVYLIASFIINTAGSILASHNINNLPLLHVYTIVEVLTVMLYYLYAFGKGDIGKWIKAVMVIFPVICIINFSFIQSIYTFNTFTRPLSAIIIILFTTAYMTMQSSFKNRELITRSGRLVAAGFMIYFCSSLFQFIFSNEISKHASSNIKLLIWDLHGTFVLIMYLLIFWAINYERNNRKY</sequence>
<evidence type="ECO:0000313" key="2">
    <source>
        <dbReference type="EMBL" id="MFD0751619.1"/>
    </source>
</evidence>
<feature type="transmembrane region" description="Helical" evidence="1">
    <location>
        <begin position="186"/>
        <end position="209"/>
    </location>
</feature>
<feature type="transmembrane region" description="Helical" evidence="1">
    <location>
        <begin position="156"/>
        <end position="174"/>
    </location>
</feature>